<evidence type="ECO:0008006" key="3">
    <source>
        <dbReference type="Google" id="ProtNLM"/>
    </source>
</evidence>
<feature type="chain" id="PRO_5028026428" description="Periplasmic protein" evidence="1">
    <location>
        <begin position="24"/>
        <end position="194"/>
    </location>
</feature>
<dbReference type="EMBL" id="CACVAX010000060">
    <property type="protein sequence ID" value="CAA6822810.1"/>
    <property type="molecule type" value="Genomic_DNA"/>
</dbReference>
<protein>
    <recommendedName>
        <fullName evidence="3">Periplasmic protein</fullName>
    </recommendedName>
</protein>
<reference evidence="2" key="1">
    <citation type="submission" date="2020-01" db="EMBL/GenBank/DDBJ databases">
        <authorList>
            <person name="Meier V. D."/>
            <person name="Meier V D."/>
        </authorList>
    </citation>
    <scope>NUCLEOTIDE SEQUENCE</scope>
    <source>
        <strain evidence="2">HLG_WM_MAG_04</strain>
    </source>
</reference>
<feature type="signal peptide" evidence="1">
    <location>
        <begin position="1"/>
        <end position="23"/>
    </location>
</feature>
<keyword evidence="1" id="KW-0732">Signal</keyword>
<evidence type="ECO:0000313" key="2">
    <source>
        <dbReference type="EMBL" id="CAA6822810.1"/>
    </source>
</evidence>
<evidence type="ECO:0000256" key="1">
    <source>
        <dbReference type="SAM" id="SignalP"/>
    </source>
</evidence>
<accession>A0A6S6U0U5</accession>
<sequence length="194" mass="21355">MKKITILPSLLLSTLLLSTNVMADDISDTLEEALASYKQGDVSQTKEDVIYVLELLKQQSGNTLKSYLPEALEGWKAEEAKSETAGAGMLGGGTTLSRIYKKDKAKVVIEIVTDSPLLESLGAVFANPMFASGGEIKRINREKAMIKYNKQRESGDISLMIDKRFMINIKGSKVSKEELISYAEAIDFKALKKI</sequence>
<organism evidence="2">
    <name type="scientific">uncultured Sulfurovum sp</name>
    <dbReference type="NCBI Taxonomy" id="269237"/>
    <lineage>
        <taxon>Bacteria</taxon>
        <taxon>Pseudomonadati</taxon>
        <taxon>Campylobacterota</taxon>
        <taxon>Epsilonproteobacteria</taxon>
        <taxon>Campylobacterales</taxon>
        <taxon>Sulfurovaceae</taxon>
        <taxon>Sulfurovum</taxon>
        <taxon>environmental samples</taxon>
    </lineage>
</organism>
<gene>
    <name evidence="2" type="ORF">HELGO_WM9720</name>
</gene>
<name>A0A6S6U0U5_9BACT</name>
<dbReference type="AlphaFoldDB" id="A0A6S6U0U5"/>
<proteinExistence type="predicted"/>